<keyword evidence="3" id="KW-1185">Reference proteome</keyword>
<dbReference type="PANTHER" id="PTHR42899">
    <property type="entry name" value="SPERMATOGENESIS-ASSOCIATED PROTEIN 20"/>
    <property type="match status" value="1"/>
</dbReference>
<gene>
    <name evidence="2" type="ORF">AC812_01205</name>
</gene>
<dbReference type="Gene3D" id="1.50.10.10">
    <property type="match status" value="2"/>
</dbReference>
<dbReference type="InterPro" id="IPR012341">
    <property type="entry name" value="6hp_glycosidase-like_sf"/>
</dbReference>
<evidence type="ECO:0000259" key="1">
    <source>
        <dbReference type="Pfam" id="PF03190"/>
    </source>
</evidence>
<feature type="domain" description="Spermatogenesis-associated protein 20-like TRX" evidence="1">
    <location>
        <begin position="2"/>
        <end position="163"/>
    </location>
</feature>
<proteinExistence type="predicted"/>
<dbReference type="SUPFAM" id="SSF48208">
    <property type="entry name" value="Six-hairpin glycosidases"/>
    <property type="match status" value="1"/>
</dbReference>
<organism evidence="2 3">
    <name type="scientific">Bellilinea caldifistulae</name>
    <dbReference type="NCBI Taxonomy" id="360411"/>
    <lineage>
        <taxon>Bacteria</taxon>
        <taxon>Bacillati</taxon>
        <taxon>Chloroflexota</taxon>
        <taxon>Anaerolineae</taxon>
        <taxon>Anaerolineales</taxon>
        <taxon>Anaerolineaceae</taxon>
        <taxon>Bellilinea</taxon>
    </lineage>
</organism>
<dbReference type="PIRSF" id="PIRSF006402">
    <property type="entry name" value="UCP006402_thioredoxin"/>
    <property type="match status" value="1"/>
</dbReference>
<dbReference type="Proteomes" id="UP000050514">
    <property type="component" value="Unassembled WGS sequence"/>
</dbReference>
<dbReference type="InterPro" id="IPR004879">
    <property type="entry name" value="Ssp411-like_TRX"/>
</dbReference>
<dbReference type="InterPro" id="IPR036249">
    <property type="entry name" value="Thioredoxin-like_sf"/>
</dbReference>
<name>A0A0P6Y9E3_9CHLR</name>
<dbReference type="STRING" id="360411.AC812_01205"/>
<evidence type="ECO:0000313" key="2">
    <source>
        <dbReference type="EMBL" id="KPL78384.1"/>
    </source>
</evidence>
<accession>A0A0P6Y9E3</accession>
<evidence type="ECO:0000313" key="3">
    <source>
        <dbReference type="Proteomes" id="UP000050514"/>
    </source>
</evidence>
<dbReference type="SUPFAM" id="SSF52833">
    <property type="entry name" value="Thioredoxin-like"/>
    <property type="match status" value="1"/>
</dbReference>
<dbReference type="OrthoDB" id="9762614at2"/>
<comment type="caution">
    <text evidence="2">The sequence shown here is derived from an EMBL/GenBank/DDBJ whole genome shotgun (WGS) entry which is preliminary data.</text>
</comment>
<dbReference type="AlphaFoldDB" id="A0A0P6Y9E3"/>
<dbReference type="GO" id="GO:0005975">
    <property type="term" value="P:carbohydrate metabolic process"/>
    <property type="evidence" value="ECO:0007669"/>
    <property type="project" value="InterPro"/>
</dbReference>
<protein>
    <recommendedName>
        <fullName evidence="1">Spermatogenesis-associated protein 20-like TRX domain-containing protein</fullName>
    </recommendedName>
</protein>
<dbReference type="PANTHER" id="PTHR42899:SF1">
    <property type="entry name" value="SPERMATOGENESIS-ASSOCIATED PROTEIN 20"/>
    <property type="match status" value="1"/>
</dbReference>
<dbReference type="InterPro" id="IPR024705">
    <property type="entry name" value="Ssp411"/>
</dbReference>
<sequence>MPNRLIKETSPYLLQHAHNPVDWYPWGDEALQKAKLENKPIFLSIGYAACHWCHVMEEESFKDPRTASYLNQYFVPIKVDREERPDLDNLYMSAVISMTGQGGWPMSVFLTPDLKPFYGGTYFPPVPRYGMPSFLEVLEGIQQVWQTNRQNIESVAEKVSEYLQETNQWRTVTASQINPELLDQAATNLIRHYDRQNGGWGRAPKFPQPMVIEFLLHRHFRGQPESLEIARHALDVMQGGGLWDVVGGGFHRYSTDSRWLVPHFEKMLYDNALLAQTYLHAYLLTGDIEYRYTCERTLDFILREMTHSSGGFYSSLDADSEGEEGRYYLWSKTEILTALQNLPEREIFLATYPLPDEGNFEGKIILQSRAPFNILAADQGLPVQEYLKQLDIPIQALHRARSERIRPHTDDKIIVSWNALALRAFAEAGHYLQRQDYLLAAQRNAAFILENLISENTLYRTWRQGISRTPAFLEDYAGLAVALLTLYQFDDNSRWYFEAQRLVEWVIGRFKDPEGGFFDAAQQSSNIPLLPKYPQDNPIPSGNALAAHALMLLWALDERSSYQEIALELLATLQQTAAEYPTAFAYWLQIQDFAAGPIQQVALVSPSSSFQPHLQWFSPAVTPYHPRRIRVYASLPLSEHAPKIFEEKSTIQNQPTAYICQNFSCKQPLVDFEQYVRTISEGLA</sequence>
<dbReference type="PATRIC" id="fig|360411.5.peg.1944"/>
<dbReference type="Gene3D" id="3.40.30.10">
    <property type="entry name" value="Glutaredoxin"/>
    <property type="match status" value="1"/>
</dbReference>
<dbReference type="InterPro" id="IPR008928">
    <property type="entry name" value="6-hairpin_glycosidase_sf"/>
</dbReference>
<dbReference type="CDD" id="cd02955">
    <property type="entry name" value="SSP411"/>
    <property type="match status" value="1"/>
</dbReference>
<dbReference type="RefSeq" id="WP_061916316.1">
    <property type="nucleotide sequence ID" value="NZ_DF967971.1"/>
</dbReference>
<dbReference type="Pfam" id="PF03190">
    <property type="entry name" value="Thioredox_DsbH"/>
    <property type="match status" value="1"/>
</dbReference>
<dbReference type="EMBL" id="LGHJ01000005">
    <property type="protein sequence ID" value="KPL78384.1"/>
    <property type="molecule type" value="Genomic_DNA"/>
</dbReference>
<reference evidence="2 3" key="1">
    <citation type="submission" date="2015-07" db="EMBL/GenBank/DDBJ databases">
        <title>Draft genome of Bellilinea caldifistulae DSM 17877.</title>
        <authorList>
            <person name="Hemp J."/>
            <person name="Ward L.M."/>
            <person name="Pace L.A."/>
            <person name="Fischer W.W."/>
        </authorList>
    </citation>
    <scope>NUCLEOTIDE SEQUENCE [LARGE SCALE GENOMIC DNA]</scope>
    <source>
        <strain evidence="2 3">GOMI-1</strain>
    </source>
</reference>